<evidence type="ECO:0000259" key="3">
    <source>
        <dbReference type="PROSITE" id="PS51762"/>
    </source>
</evidence>
<proteinExistence type="inferred from homology"/>
<dbReference type="RefSeq" id="WP_305028536.1">
    <property type="nucleotide sequence ID" value="NZ_JAUQTA010000002.1"/>
</dbReference>
<dbReference type="Proteomes" id="UP001233314">
    <property type="component" value="Unassembled WGS sequence"/>
</dbReference>
<evidence type="ECO:0000256" key="2">
    <source>
        <dbReference type="SAM" id="SignalP"/>
    </source>
</evidence>
<dbReference type="InterPro" id="IPR000757">
    <property type="entry name" value="Beta-glucanase-like"/>
</dbReference>
<gene>
    <name evidence="4" type="ORF">Q5722_12180</name>
</gene>
<name>A0ABT9B2Q2_9ACTN</name>
<feature type="chain" id="PRO_5047021208" evidence="2">
    <location>
        <begin position="37"/>
        <end position="299"/>
    </location>
</feature>
<evidence type="ECO:0000256" key="1">
    <source>
        <dbReference type="ARBA" id="ARBA00006865"/>
    </source>
</evidence>
<accession>A0ABT9B2Q2</accession>
<dbReference type="PANTHER" id="PTHR10963:SF55">
    <property type="entry name" value="GLYCOSIDE HYDROLASE FAMILY 16 PROTEIN"/>
    <property type="match status" value="1"/>
</dbReference>
<protein>
    <submittedName>
        <fullName evidence="4">Glycoside hydrolase family 16 protein</fullName>
    </submittedName>
</protein>
<dbReference type="GO" id="GO:0016787">
    <property type="term" value="F:hydrolase activity"/>
    <property type="evidence" value="ECO:0007669"/>
    <property type="project" value="UniProtKB-KW"/>
</dbReference>
<dbReference type="PROSITE" id="PS51762">
    <property type="entry name" value="GH16_2"/>
    <property type="match status" value="1"/>
</dbReference>
<dbReference type="Pfam" id="PF00722">
    <property type="entry name" value="Glyco_hydro_16"/>
    <property type="match status" value="1"/>
</dbReference>
<evidence type="ECO:0000313" key="5">
    <source>
        <dbReference type="Proteomes" id="UP001233314"/>
    </source>
</evidence>
<sequence length="299" mass="31638">MFNAARRRSLGRAAAIITTVAAGLVPLAATTAPAQARGFTYTTSPYCGTTIKKATGGSWKCSFSDDFNGSAVDGTKWSPLLTSKTGVATPECRIDSKETISVSNGAVHLTTLRKPGYVCSTMAGTYTTDFVGGGIQSKGKFSQTAGRFEARIQFPGSTTAGIHSAWWLWPEKQLYGSLGGELDVAEWRSGQADHVLPAVHYDEGGVPSTFANLDCVVSTPGAWHTYALEWVGGTMTFIYDGAVVLTKQILDGGGLVAPAPFDEPFFMILNNGIGGGLNVPTDSTALPSTMNVDYVRVWK</sequence>
<dbReference type="Gene3D" id="2.60.120.200">
    <property type="match status" value="1"/>
</dbReference>
<feature type="domain" description="GH16" evidence="3">
    <location>
        <begin position="39"/>
        <end position="299"/>
    </location>
</feature>
<keyword evidence="2" id="KW-0732">Signal</keyword>
<keyword evidence="4" id="KW-0378">Hydrolase</keyword>
<evidence type="ECO:0000313" key="4">
    <source>
        <dbReference type="EMBL" id="MDO7869121.1"/>
    </source>
</evidence>
<dbReference type="EMBL" id="JAUQTA010000002">
    <property type="protein sequence ID" value="MDO7869121.1"/>
    <property type="molecule type" value="Genomic_DNA"/>
</dbReference>
<feature type="signal peptide" evidence="2">
    <location>
        <begin position="1"/>
        <end position="36"/>
    </location>
</feature>
<comment type="caution">
    <text evidence="4">The sequence shown here is derived from an EMBL/GenBank/DDBJ whole genome shotgun (WGS) entry which is preliminary data.</text>
</comment>
<dbReference type="CDD" id="cd08023">
    <property type="entry name" value="GH16_laminarinase_like"/>
    <property type="match status" value="1"/>
</dbReference>
<keyword evidence="5" id="KW-1185">Reference proteome</keyword>
<dbReference type="InterPro" id="IPR050546">
    <property type="entry name" value="Glycosyl_Hydrlase_16"/>
</dbReference>
<organism evidence="4 5">
    <name type="scientific">Nocardioides jiangxiensis</name>
    <dbReference type="NCBI Taxonomy" id="3064524"/>
    <lineage>
        <taxon>Bacteria</taxon>
        <taxon>Bacillati</taxon>
        <taxon>Actinomycetota</taxon>
        <taxon>Actinomycetes</taxon>
        <taxon>Propionibacteriales</taxon>
        <taxon>Nocardioidaceae</taxon>
        <taxon>Nocardioides</taxon>
    </lineage>
</organism>
<dbReference type="SUPFAM" id="SSF49899">
    <property type="entry name" value="Concanavalin A-like lectins/glucanases"/>
    <property type="match status" value="1"/>
</dbReference>
<dbReference type="PANTHER" id="PTHR10963">
    <property type="entry name" value="GLYCOSYL HYDROLASE-RELATED"/>
    <property type="match status" value="1"/>
</dbReference>
<reference evidence="4 5" key="1">
    <citation type="submission" date="2023-07" db="EMBL/GenBank/DDBJ databases">
        <title>Nocardioides sp. nov WY-20 isolated from soil.</title>
        <authorList>
            <person name="Liu B."/>
            <person name="Wan Y."/>
        </authorList>
    </citation>
    <scope>NUCLEOTIDE SEQUENCE [LARGE SCALE GENOMIC DNA]</scope>
    <source>
        <strain evidence="4 5">WY-20</strain>
    </source>
</reference>
<comment type="similarity">
    <text evidence="1">Belongs to the glycosyl hydrolase 16 family.</text>
</comment>
<dbReference type="InterPro" id="IPR013320">
    <property type="entry name" value="ConA-like_dom_sf"/>
</dbReference>